<organism evidence="1 2">
    <name type="scientific">Rhodopirellula baltica WH47</name>
    <dbReference type="NCBI Taxonomy" id="991778"/>
    <lineage>
        <taxon>Bacteria</taxon>
        <taxon>Pseudomonadati</taxon>
        <taxon>Planctomycetota</taxon>
        <taxon>Planctomycetia</taxon>
        <taxon>Pirellulales</taxon>
        <taxon>Pirellulaceae</taxon>
        <taxon>Rhodopirellula</taxon>
    </lineage>
</organism>
<dbReference type="EMBL" id="AFAR01000130">
    <property type="protein sequence ID" value="EGF27642.1"/>
    <property type="molecule type" value="Genomic_DNA"/>
</dbReference>
<accession>F2ARR8</accession>
<gene>
    <name evidence="1" type="ORF">RBWH47_02339</name>
</gene>
<dbReference type="AlphaFoldDB" id="F2ARR8"/>
<name>F2ARR8_RHOBT</name>
<protein>
    <submittedName>
        <fullName evidence="1">Uncharacterized protein</fullName>
    </submittedName>
</protein>
<dbReference type="Proteomes" id="UP000006222">
    <property type="component" value="Unassembled WGS sequence"/>
</dbReference>
<evidence type="ECO:0000313" key="2">
    <source>
        <dbReference type="Proteomes" id="UP000006222"/>
    </source>
</evidence>
<comment type="caution">
    <text evidence="1">The sequence shown here is derived from an EMBL/GenBank/DDBJ whole genome shotgun (WGS) entry which is preliminary data.</text>
</comment>
<reference evidence="1 2" key="1">
    <citation type="journal article" date="2013" name="Mar. Genomics">
        <title>Expression of sulfatases in Rhodopirellula baltica and the diversity of sulfatases in the genus Rhodopirellula.</title>
        <authorList>
            <person name="Wegner C.E."/>
            <person name="Richter-Heitmann T."/>
            <person name="Klindworth A."/>
            <person name="Klockow C."/>
            <person name="Richter M."/>
            <person name="Achstetter T."/>
            <person name="Glockner F.O."/>
            <person name="Harder J."/>
        </authorList>
    </citation>
    <scope>NUCLEOTIDE SEQUENCE [LARGE SCALE GENOMIC DNA]</scope>
    <source>
        <strain evidence="1 2">WH47</strain>
    </source>
</reference>
<sequence>MSRGPAPFHVWFFLSQPAVSAKPRLDTSSLTDVSGYDWQWPDSLAWPSPTWTPMVPTRRVSKVTHP</sequence>
<proteinExistence type="predicted"/>
<evidence type="ECO:0000313" key="1">
    <source>
        <dbReference type="EMBL" id="EGF27642.1"/>
    </source>
</evidence>